<proteinExistence type="predicted"/>
<dbReference type="Proteomes" id="UP000821865">
    <property type="component" value="Chromosome 2"/>
</dbReference>
<comment type="caution">
    <text evidence="1">The sequence shown here is derived from an EMBL/GenBank/DDBJ whole genome shotgun (WGS) entry which is preliminary data.</text>
</comment>
<sequence length="2483" mass="276819">MMWATICANFDGETTVFGQRNEEKAGSQLYEVRTQFTICADSPGVAVNPAVKGVVSQKHLAVAIDDVVNVFKHGSFLFSTRFDAAVDAVALCSDVLDGLLIVAERSANLHIFTVESAQSIVKLPVPSTENDDTAALFRSVDVKKNGDSYTVCVLTGHHVITATISNAVIAQLASADQPDLSPLHIRIVDVNQHPGRNDFMLSLVSMASACVLDDDLLVTGGQGAVCCIPMDANSSAYRILNDIAGEQVRKMVVVDSLCTLLTLTEGSRLVTICLKTFLIKEIWSEKTVADFVFCEEAASKTERGPELECRIAVLTAISETSTRRLEIYSFPDFSMLYALEVNETCHMMAFCDSLENFWIVEGFSDNEETLTELRVRTISEALPENHLMKLINKNKFAEAEEFAKLLNLSVEEVHWHHLLYILKNLSTTLTDASMDEEDELKLVHEVFNLVKMLPDALQAARCCIETPVASPTVASKLLLFLQGHVSSAEDCDIEERDSLSAQIMLLLNRATTFRFLCDSDFKSDWFAFSQADLIQEICVLFRDDHMPAGFFIWERHQDEFLGGLSCDVVENLLDAIPMTAELSSLLQWLKGSFLPLMFESLPESLECICQWIVDRVLRMEVSNKSLWPSGALGLVKVVLDHFQMTSAMADCLPLKTWLVVHGAPKRIRDKTSALSKLYRLSLDLQNLEVLWSKYKCCLTLQELQNTDKQEVAFAILDEAITKQQVTSLVQGFLIQFVETSGLDISNVLQSYVDQVLCYKGASLMHDELLEDKMVALAALIDHPHCWLVAVKKILSHAHVPWSESIEGLADHGSLLRGSAAREIDYERKRMQAKTILLSYDVNLFRSMTLSNTSTLVRCILLSEKQEALQDALTVAKNLGDMSEIDVFLLYLQMAYVKADIDRFAEVLQSVPQELFLEVAPRLSAFAELLLKRHNIYSKVKTAGLMECWQYLLSVLQQTSSASAFDYDTLHRQVRQGMVLRRDFGITVSAAELCCESDKHEVLKQGFQKVLLSEPAQGQDTCKNICRKALYLAGVLKLDSQSAIEVMLTLVLELKRDDMVDSLCTCLLELHNIRETILVILPLIFCQCEDVSHIATNVHKIASRVGLASGVNNVKKCTNVALWADILVQASVPLSGVDHSSTVSACVCSTKEQNFLHSRHGYALDKKQMLMHLAALGKSVWNFLDKQHAELLEEVKLHLQATCQYLSQRSQDELCLSVVATVFQMFLDIPQQHSVHKALQEVAEHHISKNTISIVTRASARKHADMPFLKGLLCNLQPRKALATLKKLLGQCNSNFRLLKTVATVGFEVCSDSAQKSAFRALVKGAYWCQKLAKADISFADAMTNQNPAILMSVLEQMEKSLLIDVDGLMSYCTSFNINIEVSLSRRLEFLLCTQAEDPCTEGWSLPQILAEASHVLEQMPKVSVQKVLMKTLAKVNPYHYEVLRFGYDYIRAIEEGPGSDVQREIEILHFLESYERYSPPSEQEMDLWCEEYPVAEISSLMQSRLPFRHLLKSSLWHFITNELHPETADAWLNVADTLRLNKDDIRFIAVDNAIRIWSAQKHKGNILDVAFLSSVKRLIAQMNKKDKAVACLMNLLENLPKGPTATSVAKECATLPDAFFVSGEAKSKVSDAKMKFRRKYIKQRNEQLLKQHSLNSSSYLALCGKTTDLVAALLEDTRWHLVFSDTSVLYSCINQIAATDDVVSVDFSSLLEKSVTRWLGFQASEYTGDESTLEPYLQASHVGSAKRFAGFITIVHLMQHIPEQMKEVLSCIASVSDGFVGLRPRVLATMCMLAGFGISDPTLLNMPQNSGVSNLEELRALSYKARLQQLGIPLPSSGLDADGASEIVSAALQLHNHNTVALELVGNLCIEYHVQAAPTWEAFLSAAISAGATDVICRVLPMLGGHPLLWSKPAFICAWQYILQSAPASLFGASSGLLQLFLRCPSVQSLPPLLHEDDVYCDQEGVLFYFVYMLLRESGSVQYSARKLLKQFSSRLLKLLIACKDQVTGGNKGIGFSIVKFLCQQFDGDVFLTARDETRGKAAVAELNKQLLHPKFHQLDIDDLESIRRLRDFLKSTYGGLDVLVNNAGIAFKVNSTAPFAEQAEVTVKTNFFGTLNVCKELFPLLRPHARVVNLSSMCGMLKRIPGEEVRKRLNNPDITLEELCSLMKEFVQAAKDGKNDEKGWGHSAYNASKVGITVLSFIQQREFNADPREDLVVNAVHPGYVDTDMSSHKGPLTPDQARDEKRGNEAVAELNKQLLRPKFHQLDIDDLESIRRFRDFLKNNYGGLDVLVNNAGIAYKNNSTAPFAEQAEVTVKTNFFGTLSVCKELFPLLRPHARVVNLSSLCGMLKRIPGEELQKRLNNPKITVEELCGLMEEFVQDAKDGKNDEKGWGHSAYNVSKVGITVLSFIQQRDFNADPREDIIVNAVHPGYVDTDLTSHSGPLTPDQGADAPAYLALLPPNTKSPKGEFVWYDRTVTPWDK</sequence>
<gene>
    <name evidence="1" type="ORF">HPB49_020884</name>
</gene>
<evidence type="ECO:0000313" key="2">
    <source>
        <dbReference type="Proteomes" id="UP000821865"/>
    </source>
</evidence>
<keyword evidence="2" id="KW-1185">Reference proteome</keyword>
<protein>
    <submittedName>
        <fullName evidence="1">Uncharacterized protein</fullName>
    </submittedName>
</protein>
<organism evidence="1 2">
    <name type="scientific">Dermacentor silvarum</name>
    <name type="common">Tick</name>
    <dbReference type="NCBI Taxonomy" id="543639"/>
    <lineage>
        <taxon>Eukaryota</taxon>
        <taxon>Metazoa</taxon>
        <taxon>Ecdysozoa</taxon>
        <taxon>Arthropoda</taxon>
        <taxon>Chelicerata</taxon>
        <taxon>Arachnida</taxon>
        <taxon>Acari</taxon>
        <taxon>Parasitiformes</taxon>
        <taxon>Ixodida</taxon>
        <taxon>Ixodoidea</taxon>
        <taxon>Ixodidae</taxon>
        <taxon>Rhipicephalinae</taxon>
        <taxon>Dermacentor</taxon>
    </lineage>
</organism>
<name>A0ACB8DFV4_DERSI</name>
<reference evidence="1" key="1">
    <citation type="submission" date="2020-05" db="EMBL/GenBank/DDBJ databases">
        <title>Large-scale comparative analyses of tick genomes elucidate their genetic diversity and vector capacities.</title>
        <authorList>
            <person name="Jia N."/>
            <person name="Wang J."/>
            <person name="Shi W."/>
            <person name="Du L."/>
            <person name="Sun Y."/>
            <person name="Zhan W."/>
            <person name="Jiang J."/>
            <person name="Wang Q."/>
            <person name="Zhang B."/>
            <person name="Ji P."/>
            <person name="Sakyi L.B."/>
            <person name="Cui X."/>
            <person name="Yuan T."/>
            <person name="Jiang B."/>
            <person name="Yang W."/>
            <person name="Lam T.T.-Y."/>
            <person name="Chang Q."/>
            <person name="Ding S."/>
            <person name="Wang X."/>
            <person name="Zhu J."/>
            <person name="Ruan X."/>
            <person name="Zhao L."/>
            <person name="Wei J."/>
            <person name="Que T."/>
            <person name="Du C."/>
            <person name="Cheng J."/>
            <person name="Dai P."/>
            <person name="Han X."/>
            <person name="Huang E."/>
            <person name="Gao Y."/>
            <person name="Liu J."/>
            <person name="Shao H."/>
            <person name="Ye R."/>
            <person name="Li L."/>
            <person name="Wei W."/>
            <person name="Wang X."/>
            <person name="Wang C."/>
            <person name="Yang T."/>
            <person name="Huo Q."/>
            <person name="Li W."/>
            <person name="Guo W."/>
            <person name="Chen H."/>
            <person name="Zhou L."/>
            <person name="Ni X."/>
            <person name="Tian J."/>
            <person name="Zhou Y."/>
            <person name="Sheng Y."/>
            <person name="Liu T."/>
            <person name="Pan Y."/>
            <person name="Xia L."/>
            <person name="Li J."/>
            <person name="Zhao F."/>
            <person name="Cao W."/>
        </authorList>
    </citation>
    <scope>NUCLEOTIDE SEQUENCE</scope>
    <source>
        <strain evidence="1">Dsil-2018</strain>
    </source>
</reference>
<accession>A0ACB8DFV4</accession>
<dbReference type="EMBL" id="CM023471">
    <property type="protein sequence ID" value="KAH7966954.1"/>
    <property type="molecule type" value="Genomic_DNA"/>
</dbReference>
<evidence type="ECO:0000313" key="1">
    <source>
        <dbReference type="EMBL" id="KAH7966954.1"/>
    </source>
</evidence>